<dbReference type="InterPro" id="IPR019734">
    <property type="entry name" value="TPR_rpt"/>
</dbReference>
<feature type="region of interest" description="Disordered" evidence="4">
    <location>
        <begin position="237"/>
        <end position="261"/>
    </location>
</feature>
<dbReference type="Proteomes" id="UP000199069">
    <property type="component" value="Unassembled WGS sequence"/>
</dbReference>
<dbReference type="Gene3D" id="1.25.40.10">
    <property type="entry name" value="Tetratricopeptide repeat domain"/>
    <property type="match status" value="2"/>
</dbReference>
<dbReference type="SUPFAM" id="SSF48452">
    <property type="entry name" value="TPR-like"/>
    <property type="match status" value="1"/>
</dbReference>
<dbReference type="PANTHER" id="PTHR44227:SF3">
    <property type="entry name" value="PROTEIN O-MANNOSYL-TRANSFERASE TMTC4"/>
    <property type="match status" value="1"/>
</dbReference>
<organism evidence="5 7">
    <name type="scientific">Rhodotorula toruloides</name>
    <name type="common">Yeast</name>
    <name type="synonym">Rhodosporidium toruloides</name>
    <dbReference type="NCBI Taxonomy" id="5286"/>
    <lineage>
        <taxon>Eukaryota</taxon>
        <taxon>Fungi</taxon>
        <taxon>Dikarya</taxon>
        <taxon>Basidiomycota</taxon>
        <taxon>Pucciniomycotina</taxon>
        <taxon>Microbotryomycetes</taxon>
        <taxon>Sporidiobolales</taxon>
        <taxon>Sporidiobolaceae</taxon>
        <taxon>Rhodotorula</taxon>
    </lineage>
</organism>
<dbReference type="Pfam" id="PF14559">
    <property type="entry name" value="TPR_19"/>
    <property type="match status" value="1"/>
</dbReference>
<proteinExistence type="predicted"/>
<evidence type="ECO:0000256" key="2">
    <source>
        <dbReference type="ARBA" id="ARBA00022803"/>
    </source>
</evidence>
<dbReference type="EMBL" id="CWKI01000001">
    <property type="protein sequence ID" value="CTR04927.1"/>
    <property type="molecule type" value="Genomic_DNA"/>
</dbReference>
<reference evidence="5 7" key="1">
    <citation type="submission" date="2015-07" db="EMBL/GenBank/DDBJ databases">
        <authorList>
            <person name="Cajimat M.N.B."/>
            <person name="Milazzo M.L."/>
            <person name="Fulhorst C.F."/>
        </authorList>
    </citation>
    <scope>NUCLEOTIDE SEQUENCE [LARGE SCALE GENOMIC DNA]</scope>
    <source>
        <strain evidence="5">Single colony</strain>
    </source>
</reference>
<evidence type="ECO:0000256" key="3">
    <source>
        <dbReference type="PROSITE-ProRule" id="PRU00339"/>
    </source>
</evidence>
<feature type="compositionally biased region" description="Basic and acidic residues" evidence="4">
    <location>
        <begin position="237"/>
        <end position="246"/>
    </location>
</feature>
<reference evidence="6 8" key="2">
    <citation type="journal article" date="2018" name="Elife">
        <title>Functional genomics of lipid metabolism in the oleaginous yeast Rhodosporidium toruloides.</title>
        <authorList>
            <person name="Coradetti S.T."/>
            <person name="Pinel D."/>
            <person name="Geiselman G."/>
            <person name="Ito M."/>
            <person name="Mondo S."/>
            <person name="Reilly M.C."/>
            <person name="Cheng Y.F."/>
            <person name="Bauer S."/>
            <person name="Grigoriev I."/>
            <person name="Gladden J.M."/>
            <person name="Simmons B.A."/>
            <person name="Brem R."/>
            <person name="Arkin A.P."/>
            <person name="Skerker J.M."/>
        </authorList>
    </citation>
    <scope>NUCLEOTIDE SEQUENCE [LARGE SCALE GENOMIC DNA]</scope>
    <source>
        <strain evidence="6 8">NBRC 0880</strain>
    </source>
</reference>
<sequence>MLRQLARTASKAAQRPLARSLATQALSRPALRSPRTPSSPSVLMRQASSTTPHSSTVDPQESAAQQALDEGTEALSRGDLETAKKAYERSVGIKQTSVGYYNLGVVQYQLRDLASAITSFEASIEHTPSSVKPTFPDPDAPTPELTPAQAILADTHTNLGAAYILTSPPRPEKALEHLQKALMMNPDDGEVCYNLAAVLEATGELDEALIAYERSLKLGIARAEINVRNISAKIIGKRREEEEKAKQTGGSVASQDVSPSS</sequence>
<keyword evidence="2 3" id="KW-0802">TPR repeat</keyword>
<evidence type="ECO:0000313" key="8">
    <source>
        <dbReference type="Proteomes" id="UP000239560"/>
    </source>
</evidence>
<evidence type="ECO:0000313" key="7">
    <source>
        <dbReference type="Proteomes" id="UP000199069"/>
    </source>
</evidence>
<dbReference type="OrthoDB" id="1926212at2759"/>
<feature type="compositionally biased region" description="Polar residues" evidence="4">
    <location>
        <begin position="35"/>
        <end position="65"/>
    </location>
</feature>
<dbReference type="Pfam" id="PF13432">
    <property type="entry name" value="TPR_16"/>
    <property type="match status" value="1"/>
</dbReference>
<keyword evidence="1" id="KW-0677">Repeat</keyword>
<dbReference type="InterPro" id="IPR011990">
    <property type="entry name" value="TPR-like_helical_dom_sf"/>
</dbReference>
<dbReference type="PROSITE" id="PS50005">
    <property type="entry name" value="TPR"/>
    <property type="match status" value="1"/>
</dbReference>
<dbReference type="EMBL" id="LCTV02000001">
    <property type="protein sequence ID" value="PRQ78181.1"/>
    <property type="molecule type" value="Genomic_DNA"/>
</dbReference>
<dbReference type="OMA" id="VEAMQCL"/>
<keyword evidence="7" id="KW-1185">Reference proteome</keyword>
<dbReference type="InterPro" id="IPR052346">
    <property type="entry name" value="O-mannosyl-transferase_TMTC"/>
</dbReference>
<feature type="compositionally biased region" description="Polar residues" evidence="4">
    <location>
        <begin position="248"/>
        <end position="261"/>
    </location>
</feature>
<feature type="region of interest" description="Disordered" evidence="4">
    <location>
        <begin position="1"/>
        <end position="77"/>
    </location>
</feature>
<dbReference type="SMART" id="SM00028">
    <property type="entry name" value="TPR"/>
    <property type="match status" value="3"/>
</dbReference>
<evidence type="ECO:0000313" key="5">
    <source>
        <dbReference type="EMBL" id="CTR04927.1"/>
    </source>
</evidence>
<evidence type="ECO:0000256" key="1">
    <source>
        <dbReference type="ARBA" id="ARBA00022737"/>
    </source>
</evidence>
<dbReference type="PANTHER" id="PTHR44227">
    <property type="match status" value="1"/>
</dbReference>
<dbReference type="Proteomes" id="UP000239560">
    <property type="component" value="Unassembled WGS sequence"/>
</dbReference>
<feature type="repeat" description="TPR" evidence="3">
    <location>
        <begin position="97"/>
        <end position="130"/>
    </location>
</feature>
<name>A0A0K3C8I2_RHOTO</name>
<evidence type="ECO:0000313" key="6">
    <source>
        <dbReference type="EMBL" id="PRQ78181.1"/>
    </source>
</evidence>
<dbReference type="STRING" id="5286.A0A0K3C8I2"/>
<gene>
    <name evidence="5" type="primary">FGENESH: predicted gene_1.788</name>
    <name evidence="6" type="ORF">AAT19DRAFT_9249</name>
    <name evidence="5" type="ORF">BN2166_0007880</name>
</gene>
<evidence type="ECO:0000256" key="4">
    <source>
        <dbReference type="SAM" id="MobiDB-lite"/>
    </source>
</evidence>
<accession>A0A0K3C8I2</accession>
<dbReference type="AlphaFoldDB" id="A0A0K3C8I2"/>
<protein>
    <submittedName>
        <fullName evidence="5">BY PROTMAP: gi|472581958|gb|EMS19666.1| TPR repeat containing protein [Rhodosporidium toruloides NP11] gi|647395005|emb|CDR36241.1| RHTO0S01e17326g1_1 [Rhodosporidium toruloides]</fullName>
    </submittedName>
</protein>